<dbReference type="InterPro" id="IPR010982">
    <property type="entry name" value="Lambda_DNA-bd_dom_sf"/>
</dbReference>
<dbReference type="AlphaFoldDB" id="A0A328KHR7"/>
<protein>
    <submittedName>
        <fullName evidence="1">Uncharacterized protein</fullName>
    </submittedName>
</protein>
<proteinExistence type="predicted"/>
<dbReference type="InterPro" id="IPR001387">
    <property type="entry name" value="Cro/C1-type_HTH"/>
</dbReference>
<evidence type="ECO:0000313" key="2">
    <source>
        <dbReference type="Proteomes" id="UP000249099"/>
    </source>
</evidence>
<dbReference type="GO" id="GO:0003677">
    <property type="term" value="F:DNA binding"/>
    <property type="evidence" value="ECO:0007669"/>
    <property type="project" value="InterPro"/>
</dbReference>
<name>A0A328KHR7_9LACT</name>
<dbReference type="Gene3D" id="1.10.260.40">
    <property type="entry name" value="lambda repressor-like DNA-binding domains"/>
    <property type="match status" value="1"/>
</dbReference>
<evidence type="ECO:0000313" key="1">
    <source>
        <dbReference type="EMBL" id="RAN61391.1"/>
    </source>
</evidence>
<dbReference type="Proteomes" id="UP000249099">
    <property type="component" value="Unassembled WGS sequence"/>
</dbReference>
<accession>A0A328KHR7</accession>
<organism evidence="1 2">
    <name type="scientific">Dolosigranulum pigrum</name>
    <dbReference type="NCBI Taxonomy" id="29394"/>
    <lineage>
        <taxon>Bacteria</taxon>
        <taxon>Bacillati</taxon>
        <taxon>Bacillota</taxon>
        <taxon>Bacilli</taxon>
        <taxon>Lactobacillales</taxon>
        <taxon>Carnobacteriaceae</taxon>
        <taxon>Dolosigranulum</taxon>
    </lineage>
</organism>
<sequence>MTDSTLGQRIKTIRKNIDMDRHTFAAYIKVAGGAELIKQWENNEKRPDENALERIAVLGQTSPVTLVCGREINPYAIKWLFEYLEAQERLLNKKAWSSAGQYDIWLAGQVNVLNLLRVWEMGVDKCTMEL</sequence>
<dbReference type="SUPFAM" id="SSF47413">
    <property type="entry name" value="lambda repressor-like DNA-binding domains"/>
    <property type="match status" value="1"/>
</dbReference>
<dbReference type="RefSeq" id="WP_112790593.1">
    <property type="nucleotide sequence ID" value="NZ_NAQV01000058.1"/>
</dbReference>
<reference evidence="1 2" key="1">
    <citation type="submission" date="2017-03" db="EMBL/GenBank/DDBJ databases">
        <title>wgs assembly of Dolosigranulum pigrum KPL CDC strains.</title>
        <authorList>
            <person name="Brugger S.D."/>
            <person name="Pettigrew M."/>
            <person name="Kong Y."/>
            <person name="Lemon K.P."/>
        </authorList>
    </citation>
    <scope>NUCLEOTIDE SEQUENCE [LARGE SCALE GENOMIC DNA]</scope>
    <source>
        <strain evidence="1 2">KPL1931_CDC4294-98</strain>
    </source>
</reference>
<gene>
    <name evidence="1" type="ORF">B8A44_09525</name>
</gene>
<comment type="caution">
    <text evidence="1">The sequence shown here is derived from an EMBL/GenBank/DDBJ whole genome shotgun (WGS) entry which is preliminary data.</text>
</comment>
<dbReference type="EMBL" id="NAQV01000058">
    <property type="protein sequence ID" value="RAN61391.1"/>
    <property type="molecule type" value="Genomic_DNA"/>
</dbReference>
<dbReference type="CDD" id="cd00093">
    <property type="entry name" value="HTH_XRE"/>
    <property type="match status" value="1"/>
</dbReference>